<keyword evidence="3" id="KW-0238">DNA-binding</keyword>
<evidence type="ECO:0000259" key="5">
    <source>
        <dbReference type="PROSITE" id="PS51898"/>
    </source>
</evidence>
<dbReference type="InterPro" id="IPR038488">
    <property type="entry name" value="Integrase_DNA-bd_sf"/>
</dbReference>
<dbReference type="InterPro" id="IPR011010">
    <property type="entry name" value="DNA_brk_join_enz"/>
</dbReference>
<dbReference type="CDD" id="cd00801">
    <property type="entry name" value="INT_P4_C"/>
    <property type="match status" value="1"/>
</dbReference>
<proteinExistence type="inferred from homology"/>
<dbReference type="PANTHER" id="PTHR30629">
    <property type="entry name" value="PROPHAGE INTEGRASE"/>
    <property type="match status" value="1"/>
</dbReference>
<dbReference type="PROSITE" id="PS51898">
    <property type="entry name" value="TYR_RECOMBINASE"/>
    <property type="match status" value="1"/>
</dbReference>
<evidence type="ECO:0000256" key="2">
    <source>
        <dbReference type="ARBA" id="ARBA00022908"/>
    </source>
</evidence>
<dbReference type="PANTHER" id="PTHR30629:SF2">
    <property type="entry name" value="PROPHAGE INTEGRASE INTS-RELATED"/>
    <property type="match status" value="1"/>
</dbReference>
<name>A0A2W5FPZ4_9BACT</name>
<dbReference type="InterPro" id="IPR050808">
    <property type="entry name" value="Phage_Integrase"/>
</dbReference>
<evidence type="ECO:0000256" key="3">
    <source>
        <dbReference type="ARBA" id="ARBA00023125"/>
    </source>
</evidence>
<evidence type="ECO:0000256" key="4">
    <source>
        <dbReference type="ARBA" id="ARBA00023172"/>
    </source>
</evidence>
<dbReference type="InterPro" id="IPR025166">
    <property type="entry name" value="Integrase_DNA_bind_dom"/>
</dbReference>
<dbReference type="Pfam" id="PF22022">
    <property type="entry name" value="Phage_int_M"/>
    <property type="match status" value="1"/>
</dbReference>
<dbReference type="Gene3D" id="3.30.160.390">
    <property type="entry name" value="Integrase, DNA-binding domain"/>
    <property type="match status" value="1"/>
</dbReference>
<dbReference type="Gene3D" id="1.10.150.130">
    <property type="match status" value="1"/>
</dbReference>
<dbReference type="GO" id="GO:0015074">
    <property type="term" value="P:DNA integration"/>
    <property type="evidence" value="ECO:0007669"/>
    <property type="project" value="UniProtKB-KW"/>
</dbReference>
<dbReference type="EMBL" id="QFOT01000024">
    <property type="protein sequence ID" value="PZP56474.1"/>
    <property type="molecule type" value="Genomic_DNA"/>
</dbReference>
<dbReference type="SUPFAM" id="SSF56349">
    <property type="entry name" value="DNA breaking-rejoining enzymes"/>
    <property type="match status" value="1"/>
</dbReference>
<dbReference type="Pfam" id="PF00589">
    <property type="entry name" value="Phage_integrase"/>
    <property type="match status" value="1"/>
</dbReference>
<dbReference type="GO" id="GO:0003677">
    <property type="term" value="F:DNA binding"/>
    <property type="evidence" value="ECO:0007669"/>
    <property type="project" value="UniProtKB-KW"/>
</dbReference>
<dbReference type="InterPro" id="IPR053876">
    <property type="entry name" value="Phage_int_M"/>
</dbReference>
<dbReference type="InterPro" id="IPR010998">
    <property type="entry name" value="Integrase_recombinase_N"/>
</dbReference>
<gene>
    <name evidence="6" type="ORF">DI586_03530</name>
</gene>
<dbReference type="Pfam" id="PF13356">
    <property type="entry name" value="Arm-DNA-bind_3"/>
    <property type="match status" value="1"/>
</dbReference>
<organism evidence="6 7">
    <name type="scientific">Micavibrio aeruginosavorus</name>
    <dbReference type="NCBI Taxonomy" id="349221"/>
    <lineage>
        <taxon>Bacteria</taxon>
        <taxon>Pseudomonadati</taxon>
        <taxon>Bdellovibrionota</taxon>
        <taxon>Bdellovibrionia</taxon>
        <taxon>Bdellovibrionales</taxon>
        <taxon>Pseudobdellovibrionaceae</taxon>
        <taxon>Micavibrio</taxon>
    </lineage>
</organism>
<evidence type="ECO:0000313" key="6">
    <source>
        <dbReference type="EMBL" id="PZP56474.1"/>
    </source>
</evidence>
<sequence length="413" mass="46881">MKLNNTICKNATSTEKPYKIADGGGLYLLVKPNGSKHWRVKYRFLGKEKLLALGPYPLVSLLEARDGREVAKKQLLAGTDPMSDKSGKKRQAMEAAHNTFRAVALEWHENQLGGWSKNHALNVMRRLDVDIFPYIGNKAITEITGPILLNDVIRRIEKRGALDIASRVHQIIGQICRYGIATGKGGRDHAADIRGALKTSKTKHYAALEIAQMPEFFAALSKNEARLYERTRRAIKLIMLTFVRTSELIKAKWSEFDLINAQWEIPAERMKTGNPHIVPLSKQVVKLLKEQKLDGRHGPDDYVLPSQVRPREHMSNNTILVAIGRLGFKGRMTGHGFRALAMSTLKENLGIRHEIVDRQLAHVHKSKIDRAYDRAKFLPERKKMMQLWADYISAVEIKDLETIKKLEGKYRGK</sequence>
<dbReference type="InterPro" id="IPR013762">
    <property type="entry name" value="Integrase-like_cat_sf"/>
</dbReference>
<accession>A0A2W5FPZ4</accession>
<comment type="similarity">
    <text evidence="1">Belongs to the 'phage' integrase family.</text>
</comment>
<dbReference type="AlphaFoldDB" id="A0A2W5FPZ4"/>
<keyword evidence="4" id="KW-0233">DNA recombination</keyword>
<dbReference type="Proteomes" id="UP000249739">
    <property type="component" value="Unassembled WGS sequence"/>
</dbReference>
<comment type="caution">
    <text evidence="6">The sequence shown here is derived from an EMBL/GenBank/DDBJ whole genome shotgun (WGS) entry which is preliminary data.</text>
</comment>
<dbReference type="Gene3D" id="1.10.443.10">
    <property type="entry name" value="Intergrase catalytic core"/>
    <property type="match status" value="1"/>
</dbReference>
<protein>
    <submittedName>
        <fullName evidence="6">Integrase</fullName>
    </submittedName>
</protein>
<keyword evidence="2" id="KW-0229">DNA integration</keyword>
<reference evidence="6 7" key="1">
    <citation type="submission" date="2017-08" db="EMBL/GenBank/DDBJ databases">
        <title>Infants hospitalized years apart are colonized by the same room-sourced microbial strains.</title>
        <authorList>
            <person name="Brooks B."/>
            <person name="Olm M.R."/>
            <person name="Firek B.A."/>
            <person name="Baker R."/>
            <person name="Thomas B.C."/>
            <person name="Morowitz M.J."/>
            <person name="Banfield J.F."/>
        </authorList>
    </citation>
    <scope>NUCLEOTIDE SEQUENCE [LARGE SCALE GENOMIC DNA]</scope>
    <source>
        <strain evidence="6">S2_006_000_R2_64</strain>
    </source>
</reference>
<dbReference type="GO" id="GO:0006310">
    <property type="term" value="P:DNA recombination"/>
    <property type="evidence" value="ECO:0007669"/>
    <property type="project" value="UniProtKB-KW"/>
</dbReference>
<evidence type="ECO:0000256" key="1">
    <source>
        <dbReference type="ARBA" id="ARBA00008857"/>
    </source>
</evidence>
<dbReference type="InterPro" id="IPR002104">
    <property type="entry name" value="Integrase_catalytic"/>
</dbReference>
<evidence type="ECO:0000313" key="7">
    <source>
        <dbReference type="Proteomes" id="UP000249739"/>
    </source>
</evidence>
<feature type="domain" description="Tyr recombinase" evidence="5">
    <location>
        <begin position="203"/>
        <end position="385"/>
    </location>
</feature>